<accession>A0A451DBK2</accession>
<evidence type="ECO:0000256" key="15">
    <source>
        <dbReference type="SAM" id="Phobius"/>
    </source>
</evidence>
<evidence type="ECO:0000256" key="5">
    <source>
        <dbReference type="ARBA" id="ARBA00022475"/>
    </source>
</evidence>
<dbReference type="SUPFAM" id="SSF49503">
    <property type="entry name" value="Cupredoxins"/>
    <property type="match status" value="1"/>
</dbReference>
<evidence type="ECO:0000256" key="13">
    <source>
        <dbReference type="ARBA" id="ARBA00025694"/>
    </source>
</evidence>
<feature type="transmembrane region" description="Helical" evidence="15">
    <location>
        <begin position="9"/>
        <end position="29"/>
    </location>
</feature>
<comment type="similarity">
    <text evidence="2 14">Belongs to the cytochrome c oxidase subunit 2 family.</text>
</comment>
<keyword evidence="8" id="KW-0732">Signal</keyword>
<evidence type="ECO:0000259" key="16">
    <source>
        <dbReference type="PROSITE" id="PS50857"/>
    </source>
</evidence>
<dbReference type="InterPro" id="IPR036257">
    <property type="entry name" value="Cyt_c_oxidase_su2_TM_sf"/>
</dbReference>
<evidence type="ECO:0000256" key="1">
    <source>
        <dbReference type="ARBA" id="ARBA00004651"/>
    </source>
</evidence>
<dbReference type="InterPro" id="IPR011759">
    <property type="entry name" value="Cyt_c_oxidase_su2_TM_dom"/>
</dbReference>
<comment type="function">
    <text evidence="13">Cytochrome bo(3) ubiquinol terminal oxidase is the component of the aerobic respiratory chain of E.coli that predominates when cells are grown at high aeration. Has proton pump activity across the membrane in addition to electron transfer, pumping 2 protons/electron.</text>
</comment>
<dbReference type="PIRSF" id="PIRSF000292">
    <property type="entry name" value="Ubi_od_II"/>
    <property type="match status" value="1"/>
</dbReference>
<evidence type="ECO:0000256" key="9">
    <source>
        <dbReference type="ARBA" id="ARBA00022982"/>
    </source>
</evidence>
<evidence type="ECO:0000256" key="2">
    <source>
        <dbReference type="ARBA" id="ARBA00007866"/>
    </source>
</evidence>
<proteinExistence type="inferred from homology"/>
<reference evidence="18 19" key="1">
    <citation type="submission" date="2019-02" db="EMBL/GenBank/DDBJ databases">
        <authorList>
            <person name="Manzano-Marin A."/>
            <person name="Manzano-Marin A."/>
        </authorList>
    </citation>
    <scope>NUCLEOTIDE SEQUENCE [LARGE SCALE GENOMIC DNA]</scope>
    <source>
        <strain evidence="18 19">BuCilaricifoliae</strain>
    </source>
</reference>
<evidence type="ECO:0000313" key="18">
    <source>
        <dbReference type="EMBL" id="VFP83780.1"/>
    </source>
</evidence>
<evidence type="ECO:0000256" key="8">
    <source>
        <dbReference type="ARBA" id="ARBA00022729"/>
    </source>
</evidence>
<dbReference type="GO" id="GO:0004129">
    <property type="term" value="F:cytochrome-c oxidase activity"/>
    <property type="evidence" value="ECO:0007669"/>
    <property type="project" value="UniProtKB-UniRule"/>
</dbReference>
<protein>
    <recommendedName>
        <fullName evidence="14">Ubiquinol oxidase subunit 2</fullName>
    </recommendedName>
</protein>
<dbReference type="InterPro" id="IPR006333">
    <property type="entry name" value="Cyt_o_ubiquinol_oxidase_su2"/>
</dbReference>
<evidence type="ECO:0000256" key="12">
    <source>
        <dbReference type="ARBA" id="ARBA00023136"/>
    </source>
</evidence>
<dbReference type="PANTHER" id="PTHR22888">
    <property type="entry name" value="CYTOCHROME C OXIDASE, SUBUNIT II"/>
    <property type="match status" value="1"/>
</dbReference>
<gene>
    <name evidence="18" type="primary">cyoA</name>
    <name evidence="18" type="ORF">BUCILAFE3058_303</name>
</gene>
<evidence type="ECO:0000313" key="19">
    <source>
        <dbReference type="Proteomes" id="UP000294349"/>
    </source>
</evidence>
<dbReference type="PROSITE" id="PS50999">
    <property type="entry name" value="COX2_TM"/>
    <property type="match status" value="1"/>
</dbReference>
<keyword evidence="7 15" id="KW-0812">Transmembrane</keyword>
<dbReference type="Pfam" id="PF00116">
    <property type="entry name" value="COX2"/>
    <property type="match status" value="1"/>
</dbReference>
<dbReference type="GO" id="GO:0042773">
    <property type="term" value="P:ATP synthesis coupled electron transport"/>
    <property type="evidence" value="ECO:0007669"/>
    <property type="project" value="TreeGrafter"/>
</dbReference>
<dbReference type="InterPro" id="IPR045187">
    <property type="entry name" value="CcO_II"/>
</dbReference>
<dbReference type="GO" id="GO:0016682">
    <property type="term" value="F:oxidoreductase activity, acting on diphenols and related substances as donors, oxygen as acceptor"/>
    <property type="evidence" value="ECO:0007669"/>
    <property type="project" value="InterPro"/>
</dbReference>
<evidence type="ECO:0000256" key="6">
    <source>
        <dbReference type="ARBA" id="ARBA00022660"/>
    </source>
</evidence>
<evidence type="ECO:0000256" key="7">
    <source>
        <dbReference type="ARBA" id="ARBA00022692"/>
    </source>
</evidence>
<keyword evidence="9 14" id="KW-0249">Electron transport</keyword>
<feature type="transmembrane region" description="Helical" evidence="15">
    <location>
        <begin position="49"/>
        <end position="74"/>
    </location>
</feature>
<evidence type="ECO:0000256" key="10">
    <source>
        <dbReference type="ARBA" id="ARBA00022989"/>
    </source>
</evidence>
<comment type="subcellular location">
    <subcellularLocation>
        <location evidence="1">Cell membrane</location>
        <topology evidence="1">Multi-pass membrane protein</topology>
    </subcellularLocation>
</comment>
<feature type="domain" description="Cytochrome oxidase subunit II copper A binding" evidence="16">
    <location>
        <begin position="130"/>
        <end position="243"/>
    </location>
</feature>
<dbReference type="SUPFAM" id="SSF81464">
    <property type="entry name" value="Cytochrome c oxidase subunit II-like, transmembrane region"/>
    <property type="match status" value="1"/>
</dbReference>
<keyword evidence="10 15" id="KW-1133">Transmembrane helix</keyword>
<keyword evidence="11 14" id="KW-0560">Oxidoreductase</keyword>
<sequence length="293" mass="34822" precursor="true">MMKLFNKYNIFKFLTIFLVFVISLFIYFFSKNIHVRSVGYISGIEFQLVLLVFRVMLLVVLPVIFLTILIVYYYRHSNILSDYMPDWNHSYSLELICWLIPIIIIFFLANLSWMTTHKLDPNKSLKLNINKPIIIEVVSLNWRWLFIYPYYKIATINEISFPKNTPIYFKITSHSIMNSFFIPNLGSQIYTMAGMKTELNLIANHSGIYKGISSNYSGYGFSNMKFNVCVHENMHDFNNWIKNVKSKNNFLLFKNQFLCLSRNNIQYNIQYFSYVDPLLFYKIKSIFHNACKK</sequence>
<dbReference type="GO" id="GO:0005507">
    <property type="term" value="F:copper ion binding"/>
    <property type="evidence" value="ECO:0007669"/>
    <property type="project" value="InterPro"/>
</dbReference>
<comment type="subunit">
    <text evidence="3">Heterooctamer of two A chains, two B chains, two C chains and two D chains.</text>
</comment>
<evidence type="ECO:0000256" key="3">
    <source>
        <dbReference type="ARBA" id="ARBA00011700"/>
    </source>
</evidence>
<dbReference type="Gene3D" id="2.60.40.420">
    <property type="entry name" value="Cupredoxins - blue copper proteins"/>
    <property type="match status" value="1"/>
</dbReference>
<keyword evidence="12 14" id="KW-0472">Membrane</keyword>
<dbReference type="Proteomes" id="UP000294349">
    <property type="component" value="Chromosome"/>
</dbReference>
<dbReference type="CDD" id="cd04212">
    <property type="entry name" value="CuRO_UO_II"/>
    <property type="match status" value="1"/>
</dbReference>
<evidence type="ECO:0000256" key="4">
    <source>
        <dbReference type="ARBA" id="ARBA00022448"/>
    </source>
</evidence>
<feature type="transmembrane region" description="Helical" evidence="15">
    <location>
        <begin position="95"/>
        <end position="113"/>
    </location>
</feature>
<feature type="domain" description="Cytochrome oxidase subunit II transmembrane region profile" evidence="17">
    <location>
        <begin position="27"/>
        <end position="123"/>
    </location>
</feature>
<dbReference type="Gene3D" id="1.10.287.90">
    <property type="match status" value="1"/>
</dbReference>
<evidence type="ECO:0000259" key="17">
    <source>
        <dbReference type="PROSITE" id="PS50999"/>
    </source>
</evidence>
<dbReference type="PROSITE" id="PS50857">
    <property type="entry name" value="COX2_CUA"/>
    <property type="match status" value="1"/>
</dbReference>
<dbReference type="EMBL" id="LR217717">
    <property type="protein sequence ID" value="VFP83780.1"/>
    <property type="molecule type" value="Genomic_DNA"/>
</dbReference>
<keyword evidence="5 14" id="KW-1003">Cell membrane</keyword>
<dbReference type="InterPro" id="IPR002429">
    <property type="entry name" value="CcO_II-like_C"/>
</dbReference>
<dbReference type="NCBIfam" id="TIGR01433">
    <property type="entry name" value="CyoA"/>
    <property type="match status" value="1"/>
</dbReference>
<evidence type="ECO:0000256" key="14">
    <source>
        <dbReference type="PIRNR" id="PIRNR000292"/>
    </source>
</evidence>
<name>A0A451DBK2_9GAMM</name>
<dbReference type="AlphaFoldDB" id="A0A451DBK2"/>
<dbReference type="InterPro" id="IPR034227">
    <property type="entry name" value="CuRO_UO_II"/>
</dbReference>
<keyword evidence="6 14" id="KW-0679">Respiratory chain</keyword>
<dbReference type="PANTHER" id="PTHR22888:SF18">
    <property type="entry name" value="CYTOCHROME BO(3) UBIQUINOL OXIDASE SUBUNIT 2"/>
    <property type="match status" value="1"/>
</dbReference>
<dbReference type="GO" id="GO:0005886">
    <property type="term" value="C:plasma membrane"/>
    <property type="evidence" value="ECO:0007669"/>
    <property type="project" value="UniProtKB-SubCell"/>
</dbReference>
<organism evidence="18 19">
    <name type="scientific">Buchnera aphidicola</name>
    <name type="common">Cinara laricifoliae</name>
    <dbReference type="NCBI Taxonomy" id="2518977"/>
    <lineage>
        <taxon>Bacteria</taxon>
        <taxon>Pseudomonadati</taxon>
        <taxon>Pseudomonadota</taxon>
        <taxon>Gammaproteobacteria</taxon>
        <taxon>Enterobacterales</taxon>
        <taxon>Erwiniaceae</taxon>
        <taxon>Buchnera</taxon>
    </lineage>
</organism>
<keyword evidence="4 14" id="KW-0813">Transport</keyword>
<dbReference type="InterPro" id="IPR008972">
    <property type="entry name" value="Cupredoxin"/>
</dbReference>
<evidence type="ECO:0000256" key="11">
    <source>
        <dbReference type="ARBA" id="ARBA00023002"/>
    </source>
</evidence>